<evidence type="ECO:0000256" key="2">
    <source>
        <dbReference type="ARBA" id="ARBA00009474"/>
    </source>
</evidence>
<dbReference type="AlphaFoldDB" id="A0A3N5YQZ6"/>
<evidence type="ECO:0000256" key="6">
    <source>
        <dbReference type="ARBA" id="ARBA00022692"/>
    </source>
</evidence>
<evidence type="ECO:0000256" key="4">
    <source>
        <dbReference type="ARBA" id="ARBA00022475"/>
    </source>
</evidence>
<dbReference type="Pfam" id="PF04217">
    <property type="entry name" value="DUF412"/>
    <property type="match status" value="1"/>
</dbReference>
<evidence type="ECO:0000256" key="5">
    <source>
        <dbReference type="ARBA" id="ARBA00022519"/>
    </source>
</evidence>
<evidence type="ECO:0000256" key="3">
    <source>
        <dbReference type="ARBA" id="ARBA00018831"/>
    </source>
</evidence>
<comment type="similarity">
    <text evidence="2">Belongs to the UPF0208 family.</text>
</comment>
<sequence>MQHSFSTLLRDGQDYMKLWPEAKELGSYFAEPRVIAATKFGLKVMPALAVVSTTLMVQVNGSTYLPQALAIGGFFLSLPFQGVLWLGHRSNQVLPPALRHWYRDIHAKMAAHGCSLKAAKAYPKYRELAELLKTAFSELDRVFRKDLLSQ</sequence>
<keyword evidence="8" id="KW-0472">Membrane</keyword>
<keyword evidence="4" id="KW-1003">Cell membrane</keyword>
<reference evidence="9 10" key="1">
    <citation type="submission" date="2018-11" db="EMBL/GenBank/DDBJ databases">
        <authorList>
            <person name="Ye M.-Q."/>
            <person name="Du Z.-J."/>
        </authorList>
    </citation>
    <scope>NUCLEOTIDE SEQUENCE [LARGE SCALE GENOMIC DNA]</scope>
    <source>
        <strain evidence="9 10">U0105</strain>
    </source>
</reference>
<protein>
    <recommendedName>
        <fullName evidence="3">UPF0208 membrane protein YfbV</fullName>
    </recommendedName>
</protein>
<keyword evidence="5" id="KW-0997">Cell inner membrane</keyword>
<evidence type="ECO:0000256" key="8">
    <source>
        <dbReference type="ARBA" id="ARBA00023136"/>
    </source>
</evidence>
<comment type="subcellular location">
    <subcellularLocation>
        <location evidence="1">Cell inner membrane</location>
        <topology evidence="1">Multi-pass membrane protein</topology>
    </subcellularLocation>
</comment>
<accession>A0A3N5YQZ6</accession>
<dbReference type="Proteomes" id="UP000275281">
    <property type="component" value="Unassembled WGS sequence"/>
</dbReference>
<dbReference type="NCBIfam" id="NF002493">
    <property type="entry name" value="PRK01816.1"/>
    <property type="match status" value="1"/>
</dbReference>
<organism evidence="9 10">
    <name type="scientific">Alteromonas sediminis</name>
    <dbReference type="NCBI Taxonomy" id="2259342"/>
    <lineage>
        <taxon>Bacteria</taxon>
        <taxon>Pseudomonadati</taxon>
        <taxon>Pseudomonadota</taxon>
        <taxon>Gammaproteobacteria</taxon>
        <taxon>Alteromonadales</taxon>
        <taxon>Alteromonadaceae</taxon>
        <taxon>Alteromonas/Salinimonas group</taxon>
        <taxon>Alteromonas</taxon>
    </lineage>
</organism>
<dbReference type="InterPro" id="IPR007334">
    <property type="entry name" value="UPF0208"/>
</dbReference>
<dbReference type="OrthoDB" id="7066670at2"/>
<dbReference type="GO" id="GO:0005886">
    <property type="term" value="C:plasma membrane"/>
    <property type="evidence" value="ECO:0007669"/>
    <property type="project" value="UniProtKB-SubCell"/>
</dbReference>
<proteinExistence type="inferred from homology"/>
<keyword evidence="7" id="KW-1133">Transmembrane helix</keyword>
<evidence type="ECO:0000313" key="9">
    <source>
        <dbReference type="EMBL" id="RPJ68741.1"/>
    </source>
</evidence>
<dbReference type="RefSeq" id="WP_124026741.1">
    <property type="nucleotide sequence ID" value="NZ_JBHRSN010000005.1"/>
</dbReference>
<gene>
    <name evidence="9" type="ORF">DRW07_04940</name>
</gene>
<dbReference type="EMBL" id="RPOK01000001">
    <property type="protein sequence ID" value="RPJ68741.1"/>
    <property type="molecule type" value="Genomic_DNA"/>
</dbReference>
<comment type="caution">
    <text evidence="9">The sequence shown here is derived from an EMBL/GenBank/DDBJ whole genome shotgun (WGS) entry which is preliminary data.</text>
</comment>
<evidence type="ECO:0000256" key="7">
    <source>
        <dbReference type="ARBA" id="ARBA00022989"/>
    </source>
</evidence>
<evidence type="ECO:0000256" key="1">
    <source>
        <dbReference type="ARBA" id="ARBA00004429"/>
    </source>
</evidence>
<keyword evidence="6" id="KW-0812">Transmembrane</keyword>
<evidence type="ECO:0000313" key="10">
    <source>
        <dbReference type="Proteomes" id="UP000275281"/>
    </source>
</evidence>
<keyword evidence="10" id="KW-1185">Reference proteome</keyword>
<name>A0A3N5YQZ6_9ALTE</name>